<dbReference type="Proteomes" id="UP000696280">
    <property type="component" value="Unassembled WGS sequence"/>
</dbReference>
<name>A0A9N9KLR8_9HELO</name>
<accession>A0A9N9KLR8</accession>
<reference evidence="1" key="1">
    <citation type="submission" date="2021-07" db="EMBL/GenBank/DDBJ databases">
        <authorList>
            <person name="Durling M."/>
        </authorList>
    </citation>
    <scope>NUCLEOTIDE SEQUENCE</scope>
</reference>
<dbReference type="OrthoDB" id="10501381at2759"/>
<dbReference type="AlphaFoldDB" id="A0A9N9KLR8"/>
<organism evidence="1 2">
    <name type="scientific">Hymenoscyphus fraxineus</name>
    <dbReference type="NCBI Taxonomy" id="746836"/>
    <lineage>
        <taxon>Eukaryota</taxon>
        <taxon>Fungi</taxon>
        <taxon>Dikarya</taxon>
        <taxon>Ascomycota</taxon>
        <taxon>Pezizomycotina</taxon>
        <taxon>Leotiomycetes</taxon>
        <taxon>Helotiales</taxon>
        <taxon>Helotiaceae</taxon>
        <taxon>Hymenoscyphus</taxon>
    </lineage>
</organism>
<protein>
    <submittedName>
        <fullName evidence="1">Uncharacterized protein</fullName>
    </submittedName>
</protein>
<evidence type="ECO:0000313" key="1">
    <source>
        <dbReference type="EMBL" id="CAG8949323.1"/>
    </source>
</evidence>
<keyword evidence="2" id="KW-1185">Reference proteome</keyword>
<comment type="caution">
    <text evidence="1">The sequence shown here is derived from an EMBL/GenBank/DDBJ whole genome shotgun (WGS) entry which is preliminary data.</text>
</comment>
<gene>
    <name evidence="1" type="ORF">HYFRA_00004949</name>
</gene>
<proteinExistence type="predicted"/>
<evidence type="ECO:0000313" key="2">
    <source>
        <dbReference type="Proteomes" id="UP000696280"/>
    </source>
</evidence>
<dbReference type="EMBL" id="CAJVRL010000002">
    <property type="protein sequence ID" value="CAG8949323.1"/>
    <property type="molecule type" value="Genomic_DNA"/>
</dbReference>
<sequence>MWLGKRSGSITPFVFIITHTNKPTIIHPHTDLTAGALSHRFIGTEWNSPHVNVQSAASRYLICFHIHTETFTGLVSAAPVIVGEGSGTATAGQVKAESTDASTNHAKVPHLLRTPSSVHHSHPVDMASVTPSYWLFADASYTTGAKIQNVKSDNIGILEDGVRSIF</sequence>